<accession>A0A9P8RWZ6</accession>
<reference evidence="1 2" key="1">
    <citation type="journal article" date="2014" name="PLoS Genet.">
        <title>The Genome of Spironucleus salmonicida Highlights a Fish Pathogen Adapted to Fluctuating Environments.</title>
        <authorList>
            <person name="Xu F."/>
            <person name="Jerlstrom-Hultqvist J."/>
            <person name="Einarsson E."/>
            <person name="Astvaldsson A."/>
            <person name="Svard S.G."/>
            <person name="Andersson J.O."/>
        </authorList>
    </citation>
    <scope>NUCLEOTIDE SEQUENCE [LARGE SCALE GENOMIC DNA]</scope>
    <source>
        <strain evidence="1 2">ATCC 50377</strain>
    </source>
</reference>
<gene>
    <name evidence="1" type="ORF">SS50377_26419</name>
</gene>
<keyword evidence="2" id="KW-1185">Reference proteome</keyword>
<proteinExistence type="predicted"/>
<sequence length="460" mass="53819">MHKYQTTFFDNNTEELNENKAEKFLKILQTQCTLLLNILPQQKQLKELYDFVQEFSCNNDTKIVWNVDILGVIMEIIKGNQILIDYEQLYSPPTDLEKLQDIYNWMRYKRHVMYQLTRQSVGIQQDKERDLQKVLPTEFMLLILEQVSKLYKSKKHKHQNIKSLGARNGLLSSQLSSMDVSKLLTSGTTRSSRYFVSELHGTQKCIQNFENLQHKYFSNQKATNLIIESIVKFQLDQQSEFQNIQNQHENSIDIQFMLNEYAAACDNLQETYIKLIDNKKQQNQIQNFPSLSSSLNLIDQNQFQKPQRKNFQLVPNTYSAINSIKQNSSLQSISELQDDDSYVIQEKRQISCHPSQDFEDNFTISKVNLKLHEVIDNRSNEEIQPLVNKMQNIDLQLKDLFINTFIIDYDHDDVSDNNSIQEERAALLNLPEQERAALLNLPEEERAAPLNLPEEERAAP</sequence>
<evidence type="ECO:0000313" key="1">
    <source>
        <dbReference type="EMBL" id="KAH0572210.1"/>
    </source>
</evidence>
<evidence type="ECO:0000313" key="2">
    <source>
        <dbReference type="Proteomes" id="UP000018208"/>
    </source>
</evidence>
<dbReference type="GeneID" id="94300442"/>
<dbReference type="RefSeq" id="XP_067762983.1">
    <property type="nucleotide sequence ID" value="XM_067910227.1"/>
</dbReference>
<dbReference type="EMBL" id="AUWU02000006">
    <property type="protein sequence ID" value="KAH0572210.1"/>
    <property type="molecule type" value="Genomic_DNA"/>
</dbReference>
<organism evidence="1 2">
    <name type="scientific">Spironucleus salmonicida</name>
    <dbReference type="NCBI Taxonomy" id="348837"/>
    <lineage>
        <taxon>Eukaryota</taxon>
        <taxon>Metamonada</taxon>
        <taxon>Diplomonadida</taxon>
        <taxon>Hexamitidae</taxon>
        <taxon>Hexamitinae</taxon>
        <taxon>Spironucleus</taxon>
    </lineage>
</organism>
<dbReference type="KEGG" id="ssao:94300442"/>
<protein>
    <submittedName>
        <fullName evidence="1">Uncharacterized protein</fullName>
    </submittedName>
</protein>
<name>A0A9P8RWZ6_9EUKA</name>
<dbReference type="AlphaFoldDB" id="A0A9P8RWZ6"/>
<comment type="caution">
    <text evidence="1">The sequence shown here is derived from an EMBL/GenBank/DDBJ whole genome shotgun (WGS) entry which is preliminary data.</text>
</comment>
<dbReference type="Proteomes" id="UP000018208">
    <property type="component" value="Unassembled WGS sequence"/>
</dbReference>